<accession>A0A505DI49</accession>
<dbReference type="GO" id="GO:0005524">
    <property type="term" value="F:ATP binding"/>
    <property type="evidence" value="ECO:0007669"/>
    <property type="project" value="UniProtKB-KW"/>
</dbReference>
<evidence type="ECO:0000256" key="3">
    <source>
        <dbReference type="ARBA" id="ARBA00022840"/>
    </source>
</evidence>
<name>A0A505DI49_9ACTN</name>
<reference evidence="5 6" key="1">
    <citation type="submission" date="2019-06" db="EMBL/GenBank/DDBJ databases">
        <title>Streptomyces sporangiiformans sp. nov., a novel actinomycete isolated from soil in Mount Song.</title>
        <authorList>
            <person name="Han L."/>
        </authorList>
    </citation>
    <scope>NUCLEOTIDE SEQUENCE [LARGE SCALE GENOMIC DNA]</scope>
    <source>
        <strain evidence="5 6">NEAU-SSA 1</strain>
    </source>
</reference>
<dbReference type="PANTHER" id="PTHR34698">
    <property type="entry name" value="5-OXOPROLINASE SUBUNIT B"/>
    <property type="match status" value="1"/>
</dbReference>
<dbReference type="InterPro" id="IPR003833">
    <property type="entry name" value="CT_C_D"/>
</dbReference>
<proteinExistence type="predicted"/>
<evidence type="ECO:0000313" key="5">
    <source>
        <dbReference type="EMBL" id="TPQ21535.1"/>
    </source>
</evidence>
<evidence type="ECO:0000313" key="6">
    <source>
        <dbReference type="Proteomes" id="UP000317378"/>
    </source>
</evidence>
<dbReference type="Gene3D" id="3.30.1360.40">
    <property type="match status" value="1"/>
</dbReference>
<sequence length="246" mass="26074">MPETGGMPETDSGVVIVDCGDSAVMARAMGSDAEHNWRLVHTLADAIDSVRLDGVHGIVPTYDALLVEFDCAGTDQHTVRRVLRHEADRLGKGPLHTATARHFVVPVVYGGEHGPDLPVVAEQLGITEQEVVELHSGSDLTVRCLGAPAGAPMMDGPAFPGPVPRLASPRTRVLPGSIAVAGRQAVICPMPSPGGWPLLGRTPLRVLDFAADPMTPYRPGDTFRFQPITPDQWDDHAGLSLAVSHG</sequence>
<dbReference type="SUPFAM" id="SSF160467">
    <property type="entry name" value="PH0987 N-terminal domain-like"/>
    <property type="match status" value="1"/>
</dbReference>
<protein>
    <submittedName>
        <fullName evidence="5">Allophanate hydrolase subunit 1</fullName>
    </submittedName>
</protein>
<dbReference type="InterPro" id="IPR029000">
    <property type="entry name" value="Cyclophilin-like_dom_sf"/>
</dbReference>
<evidence type="ECO:0000256" key="2">
    <source>
        <dbReference type="ARBA" id="ARBA00022801"/>
    </source>
</evidence>
<dbReference type="InterPro" id="IPR010016">
    <property type="entry name" value="PxpB"/>
</dbReference>
<keyword evidence="1" id="KW-0547">Nucleotide-binding</keyword>
<dbReference type="SMART" id="SM00796">
    <property type="entry name" value="AHS1"/>
    <property type="match status" value="1"/>
</dbReference>
<dbReference type="Proteomes" id="UP000317378">
    <property type="component" value="Unassembled WGS sequence"/>
</dbReference>
<dbReference type="GO" id="GO:0016787">
    <property type="term" value="F:hydrolase activity"/>
    <property type="evidence" value="ECO:0007669"/>
    <property type="project" value="UniProtKB-KW"/>
</dbReference>
<dbReference type="OrthoDB" id="9768696at2"/>
<comment type="caution">
    <text evidence="5">The sequence shown here is derived from an EMBL/GenBank/DDBJ whole genome shotgun (WGS) entry which is preliminary data.</text>
</comment>
<keyword evidence="2 5" id="KW-0378">Hydrolase</keyword>
<dbReference type="AlphaFoldDB" id="A0A505DI49"/>
<feature type="domain" description="Carboxyltransferase" evidence="4">
    <location>
        <begin position="14"/>
        <end position="217"/>
    </location>
</feature>
<keyword evidence="6" id="KW-1185">Reference proteome</keyword>
<dbReference type="Pfam" id="PF02682">
    <property type="entry name" value="CT_C_D"/>
    <property type="match status" value="1"/>
</dbReference>
<evidence type="ECO:0000259" key="4">
    <source>
        <dbReference type="SMART" id="SM00796"/>
    </source>
</evidence>
<dbReference type="Gene3D" id="2.40.100.10">
    <property type="entry name" value="Cyclophilin-like"/>
    <property type="match status" value="1"/>
</dbReference>
<dbReference type="SUPFAM" id="SSF50891">
    <property type="entry name" value="Cyclophilin-like"/>
    <property type="match status" value="1"/>
</dbReference>
<dbReference type="EMBL" id="VCHX02000117">
    <property type="protein sequence ID" value="TPQ21535.1"/>
    <property type="molecule type" value="Genomic_DNA"/>
</dbReference>
<evidence type="ECO:0000256" key="1">
    <source>
        <dbReference type="ARBA" id="ARBA00022741"/>
    </source>
</evidence>
<dbReference type="PANTHER" id="PTHR34698:SF2">
    <property type="entry name" value="5-OXOPROLINASE SUBUNIT B"/>
    <property type="match status" value="1"/>
</dbReference>
<keyword evidence="3" id="KW-0067">ATP-binding</keyword>
<gene>
    <name evidence="5" type="ORF">FGD71_015030</name>
</gene>
<organism evidence="5 6">
    <name type="scientific">Streptomyces sporangiiformans</name>
    <dbReference type="NCBI Taxonomy" id="2315329"/>
    <lineage>
        <taxon>Bacteria</taxon>
        <taxon>Bacillati</taxon>
        <taxon>Actinomycetota</taxon>
        <taxon>Actinomycetes</taxon>
        <taxon>Kitasatosporales</taxon>
        <taxon>Streptomycetaceae</taxon>
        <taxon>Streptomyces</taxon>
    </lineage>
</organism>